<evidence type="ECO:0000313" key="3">
    <source>
        <dbReference type="EMBL" id="TGJ63081.1"/>
    </source>
</evidence>
<reference evidence="3 4" key="1">
    <citation type="submission" date="2019-03" db="EMBL/GenBank/DDBJ databases">
        <title>Nematode-trapping fungi genome.</title>
        <authorList>
            <person name="Vidal-Diez De Ulzurrun G."/>
        </authorList>
    </citation>
    <scope>NUCLEOTIDE SEQUENCE [LARGE SCALE GENOMIC DNA]</scope>
    <source>
        <strain evidence="3 4">TWF154</strain>
    </source>
</reference>
<sequence>MSLFELVRLIQGSGPNKASEFTKPLASCFKSLSLILLPRFPGYLRLPDTIYNALINVLYPFGLAVIELRDGAYTYPTNSLPCDINIPLQYVLEFTFNKVTIRIPFNDLLLRIPRPENPSFCGLAFLLLDSQQERYTPIILGGSFAKNAYVVLDPENRTSAIAGLSRNDTATDIVEIGGRFGATLMNVRRATIDPSPNNGSSNKLPLGAVIGIGVGGGLVLIAAIVLGYFLYRRKKANAQRRRVYHLKNLLQLRLIRKRWP</sequence>
<keyword evidence="1" id="KW-1133">Transmembrane helix</keyword>
<dbReference type="AlphaFoldDB" id="A0A8H2DR29"/>
<dbReference type="Gene3D" id="2.40.70.10">
    <property type="entry name" value="Acid Proteases"/>
    <property type="match status" value="1"/>
</dbReference>
<dbReference type="PROSITE" id="PS51767">
    <property type="entry name" value="PEPTIDASE_A1"/>
    <property type="match status" value="1"/>
</dbReference>
<dbReference type="SUPFAM" id="SSF50630">
    <property type="entry name" value="Acid proteases"/>
    <property type="match status" value="1"/>
</dbReference>
<organism evidence="3 4">
    <name type="scientific">Orbilia oligospora</name>
    <name type="common">Nematode-trapping fungus</name>
    <name type="synonym">Arthrobotrys oligospora</name>
    <dbReference type="NCBI Taxonomy" id="2813651"/>
    <lineage>
        <taxon>Eukaryota</taxon>
        <taxon>Fungi</taxon>
        <taxon>Dikarya</taxon>
        <taxon>Ascomycota</taxon>
        <taxon>Pezizomycotina</taxon>
        <taxon>Orbiliomycetes</taxon>
        <taxon>Orbiliales</taxon>
        <taxon>Orbiliaceae</taxon>
        <taxon>Orbilia</taxon>
    </lineage>
</organism>
<evidence type="ECO:0000256" key="1">
    <source>
        <dbReference type="SAM" id="Phobius"/>
    </source>
</evidence>
<dbReference type="InterPro" id="IPR033121">
    <property type="entry name" value="PEPTIDASE_A1"/>
</dbReference>
<evidence type="ECO:0000259" key="2">
    <source>
        <dbReference type="PROSITE" id="PS51767"/>
    </source>
</evidence>
<comment type="caution">
    <text evidence="3">The sequence shown here is derived from an EMBL/GenBank/DDBJ whole genome shotgun (WGS) entry which is preliminary data.</text>
</comment>
<dbReference type="Proteomes" id="UP000297595">
    <property type="component" value="Unassembled WGS sequence"/>
</dbReference>
<name>A0A8H2DR29_ORBOL</name>
<accession>A0A8H2DR29</accession>
<protein>
    <recommendedName>
        <fullName evidence="2">Peptidase A1 domain-containing protein</fullName>
    </recommendedName>
</protein>
<feature type="transmembrane region" description="Helical" evidence="1">
    <location>
        <begin position="204"/>
        <end position="231"/>
    </location>
</feature>
<proteinExistence type="predicted"/>
<keyword evidence="1" id="KW-0472">Membrane</keyword>
<dbReference type="EMBL" id="SOZJ01000008">
    <property type="protein sequence ID" value="TGJ63081.1"/>
    <property type="molecule type" value="Genomic_DNA"/>
</dbReference>
<feature type="domain" description="Peptidase A1" evidence="2">
    <location>
        <begin position="1"/>
        <end position="162"/>
    </location>
</feature>
<keyword evidence="1" id="KW-0812">Transmembrane</keyword>
<gene>
    <name evidence="3" type="ORF">EYR41_011028</name>
</gene>
<dbReference type="InterPro" id="IPR021109">
    <property type="entry name" value="Peptidase_aspartic_dom_sf"/>
</dbReference>
<evidence type="ECO:0000313" key="4">
    <source>
        <dbReference type="Proteomes" id="UP000297595"/>
    </source>
</evidence>
<dbReference type="Pfam" id="PF00026">
    <property type="entry name" value="Asp"/>
    <property type="match status" value="1"/>
</dbReference>